<dbReference type="STRING" id="380248.SAMN05216251_101341"/>
<dbReference type="OrthoDB" id="193898at2"/>
<gene>
    <name evidence="3" type="ORF">SAMN05216251_101341</name>
</gene>
<feature type="domain" description="CAAX prenyl protease 2/Lysostaphin resistance protein A-like" evidence="2">
    <location>
        <begin position="136"/>
        <end position="227"/>
    </location>
</feature>
<dbReference type="Proteomes" id="UP000199323">
    <property type="component" value="Unassembled WGS sequence"/>
</dbReference>
<evidence type="ECO:0000259" key="2">
    <source>
        <dbReference type="Pfam" id="PF02517"/>
    </source>
</evidence>
<keyword evidence="1" id="KW-0472">Membrane</keyword>
<reference evidence="3 4" key="1">
    <citation type="submission" date="2016-10" db="EMBL/GenBank/DDBJ databases">
        <authorList>
            <person name="de Groot N.N."/>
        </authorList>
    </citation>
    <scope>NUCLEOTIDE SEQUENCE [LARGE SCALE GENOMIC DNA]</scope>
    <source>
        <strain evidence="3 4">CGMCC 4.3510</strain>
    </source>
</reference>
<dbReference type="RefSeq" id="WP_093711481.1">
    <property type="nucleotide sequence ID" value="NZ_FONG01000001.1"/>
</dbReference>
<feature type="transmembrane region" description="Helical" evidence="1">
    <location>
        <begin position="99"/>
        <end position="120"/>
    </location>
</feature>
<feature type="transmembrane region" description="Helical" evidence="1">
    <location>
        <begin position="26"/>
        <end position="45"/>
    </location>
</feature>
<feature type="transmembrane region" description="Helical" evidence="1">
    <location>
        <begin position="167"/>
        <end position="187"/>
    </location>
</feature>
<feature type="transmembrane region" description="Helical" evidence="1">
    <location>
        <begin position="57"/>
        <end position="78"/>
    </location>
</feature>
<feature type="transmembrane region" description="Helical" evidence="1">
    <location>
        <begin position="252"/>
        <end position="270"/>
    </location>
</feature>
<accession>A0A1I1XEP7</accession>
<keyword evidence="1" id="KW-1133">Transmembrane helix</keyword>
<proteinExistence type="predicted"/>
<dbReference type="EMBL" id="FONG01000001">
    <property type="protein sequence ID" value="SFE05884.1"/>
    <property type="molecule type" value="Genomic_DNA"/>
</dbReference>
<sequence length="289" mass="29767">MTVTAGRKPLLASSADAGRQPGPLRAVLVAAVCLAVGQALGWWVVRETGLRSDSHGANAVFNVVAFAPTALLLVLWVTRWERRPFASLGFRGPRGLRRAVVGVITAIAGLLVLNLAVSAVGGGGDSGSGATATAVQAAFLLASFAVQAPTEELLFRGYLLPALGHRWGATGGVLFSSALFGAVHLVNAGATPQYALLTFLLGLCLAYWALADGSLWRPAAFHTVWNWAPSALSSGDTTENGNGAKGLDGPTVTAAALVLLLIAATALWSYRRARRRPMAAGADAVAPGH</sequence>
<dbReference type="InterPro" id="IPR003675">
    <property type="entry name" value="Rce1/LyrA-like_dom"/>
</dbReference>
<protein>
    <recommendedName>
        <fullName evidence="2">CAAX prenyl protease 2/Lysostaphin resistance protein A-like domain-containing protein</fullName>
    </recommendedName>
</protein>
<evidence type="ECO:0000313" key="4">
    <source>
        <dbReference type="Proteomes" id="UP000199323"/>
    </source>
</evidence>
<dbReference type="Pfam" id="PF02517">
    <property type="entry name" value="Rce1-like"/>
    <property type="match status" value="1"/>
</dbReference>
<keyword evidence="4" id="KW-1185">Reference proteome</keyword>
<organism evidence="3 4">
    <name type="scientific">Actinacidiphila alni</name>
    <dbReference type="NCBI Taxonomy" id="380248"/>
    <lineage>
        <taxon>Bacteria</taxon>
        <taxon>Bacillati</taxon>
        <taxon>Actinomycetota</taxon>
        <taxon>Actinomycetes</taxon>
        <taxon>Kitasatosporales</taxon>
        <taxon>Streptomycetaceae</taxon>
        <taxon>Actinacidiphila</taxon>
    </lineage>
</organism>
<dbReference type="AlphaFoldDB" id="A0A1I1XEP7"/>
<feature type="transmembrane region" description="Helical" evidence="1">
    <location>
        <begin position="194"/>
        <end position="211"/>
    </location>
</feature>
<dbReference type="GO" id="GO:0080120">
    <property type="term" value="P:CAAX-box protein maturation"/>
    <property type="evidence" value="ECO:0007669"/>
    <property type="project" value="UniProtKB-ARBA"/>
</dbReference>
<name>A0A1I1XEP7_9ACTN</name>
<dbReference type="PANTHER" id="PTHR39430">
    <property type="entry name" value="MEMBRANE-ASSOCIATED PROTEASE-RELATED"/>
    <property type="match status" value="1"/>
</dbReference>
<dbReference type="GO" id="GO:0004175">
    <property type="term" value="F:endopeptidase activity"/>
    <property type="evidence" value="ECO:0007669"/>
    <property type="project" value="UniProtKB-ARBA"/>
</dbReference>
<dbReference type="PANTHER" id="PTHR39430:SF1">
    <property type="entry name" value="PROTEASE"/>
    <property type="match status" value="1"/>
</dbReference>
<evidence type="ECO:0000256" key="1">
    <source>
        <dbReference type="SAM" id="Phobius"/>
    </source>
</evidence>
<evidence type="ECO:0000313" key="3">
    <source>
        <dbReference type="EMBL" id="SFE05884.1"/>
    </source>
</evidence>
<keyword evidence="1" id="KW-0812">Transmembrane</keyword>